<dbReference type="PANTHER" id="PTHR43877">
    <property type="entry name" value="AMINOALKYLPHOSPHONATE N-ACETYLTRANSFERASE-RELATED-RELATED"/>
    <property type="match status" value="1"/>
</dbReference>
<dbReference type="RefSeq" id="WP_377421776.1">
    <property type="nucleotide sequence ID" value="NZ_JBHSPR010000010.1"/>
</dbReference>
<feature type="domain" description="N-acetyltransferase" evidence="4">
    <location>
        <begin position="1"/>
        <end position="151"/>
    </location>
</feature>
<dbReference type="CDD" id="cd04301">
    <property type="entry name" value="NAT_SF"/>
    <property type="match status" value="1"/>
</dbReference>
<dbReference type="Proteomes" id="UP001596203">
    <property type="component" value="Unassembled WGS sequence"/>
</dbReference>
<evidence type="ECO:0000259" key="4">
    <source>
        <dbReference type="PROSITE" id="PS51186"/>
    </source>
</evidence>
<keyword evidence="2" id="KW-0012">Acyltransferase</keyword>
<keyword evidence="6" id="KW-1185">Reference proteome</keyword>
<dbReference type="PROSITE" id="PS51186">
    <property type="entry name" value="GNAT"/>
    <property type="match status" value="1"/>
</dbReference>
<feature type="region of interest" description="Disordered" evidence="3">
    <location>
        <begin position="169"/>
        <end position="192"/>
    </location>
</feature>
<proteinExistence type="predicted"/>
<dbReference type="EMBL" id="JBHSPR010000010">
    <property type="protein sequence ID" value="MFC6017492.1"/>
    <property type="molecule type" value="Genomic_DNA"/>
</dbReference>
<dbReference type="InterPro" id="IPR000182">
    <property type="entry name" value="GNAT_dom"/>
</dbReference>
<keyword evidence="1" id="KW-0808">Transferase</keyword>
<evidence type="ECO:0000313" key="5">
    <source>
        <dbReference type="EMBL" id="MFC6017492.1"/>
    </source>
</evidence>
<accession>A0ABW1K6S8</accession>
<reference evidence="6" key="1">
    <citation type="journal article" date="2019" name="Int. J. Syst. Evol. Microbiol.">
        <title>The Global Catalogue of Microorganisms (GCM) 10K type strain sequencing project: providing services to taxonomists for standard genome sequencing and annotation.</title>
        <authorList>
            <consortium name="The Broad Institute Genomics Platform"/>
            <consortium name="The Broad Institute Genome Sequencing Center for Infectious Disease"/>
            <person name="Wu L."/>
            <person name="Ma J."/>
        </authorList>
    </citation>
    <scope>NUCLEOTIDE SEQUENCE [LARGE SCALE GENOMIC DNA]</scope>
    <source>
        <strain evidence="6">ZS-35-S2</strain>
    </source>
</reference>
<dbReference type="Gene3D" id="3.40.630.30">
    <property type="match status" value="1"/>
</dbReference>
<dbReference type="InterPro" id="IPR016181">
    <property type="entry name" value="Acyl_CoA_acyltransferase"/>
</dbReference>
<dbReference type="SUPFAM" id="SSF55729">
    <property type="entry name" value="Acyl-CoA N-acyltransferases (Nat)"/>
    <property type="match status" value="1"/>
</dbReference>
<feature type="compositionally biased region" description="Low complexity" evidence="3">
    <location>
        <begin position="182"/>
        <end position="192"/>
    </location>
</feature>
<evidence type="ECO:0000256" key="2">
    <source>
        <dbReference type="ARBA" id="ARBA00023315"/>
    </source>
</evidence>
<evidence type="ECO:0000256" key="3">
    <source>
        <dbReference type="SAM" id="MobiDB-lite"/>
    </source>
</evidence>
<dbReference type="Pfam" id="PF00583">
    <property type="entry name" value="Acetyltransf_1"/>
    <property type="match status" value="1"/>
</dbReference>
<comment type="caution">
    <text evidence="5">The sequence shown here is derived from an EMBL/GenBank/DDBJ whole genome shotgun (WGS) entry which is preliminary data.</text>
</comment>
<evidence type="ECO:0000256" key="1">
    <source>
        <dbReference type="ARBA" id="ARBA00022679"/>
    </source>
</evidence>
<name>A0ABW1K6S8_9ACTN</name>
<evidence type="ECO:0000313" key="6">
    <source>
        <dbReference type="Proteomes" id="UP001596203"/>
    </source>
</evidence>
<dbReference type="InterPro" id="IPR050832">
    <property type="entry name" value="Bact_Acetyltransf"/>
</dbReference>
<gene>
    <name evidence="5" type="ORF">ACFP2T_14920</name>
</gene>
<protein>
    <submittedName>
        <fullName evidence="5">GNAT family N-acetyltransferase</fullName>
    </submittedName>
</protein>
<organism evidence="5 6">
    <name type="scientific">Plantactinospora solaniradicis</name>
    <dbReference type="NCBI Taxonomy" id="1723736"/>
    <lineage>
        <taxon>Bacteria</taxon>
        <taxon>Bacillati</taxon>
        <taxon>Actinomycetota</taxon>
        <taxon>Actinomycetes</taxon>
        <taxon>Micromonosporales</taxon>
        <taxon>Micromonosporaceae</taxon>
        <taxon>Plantactinospora</taxon>
    </lineage>
</organism>
<sequence length="192" mass="21387">MIIRQCREPDVALLERHIPSPGRNRYHEERFLRHQAGISTFLVVYLDDVPVGSGEVRWQGCDDPEVRRRYPGCPELNGLTVWPPERQSRGIGTALVREAENIARQRGRRQLGLGVADDNPRAAALYLRLGYQETGCRYVGTYPFVDDHGIRHEIAESCRFLVRSIQGGHADVEGPTGPPGPAGRRPVAGSAQ</sequence>